<dbReference type="AlphaFoldDB" id="A0A8B6D5T3"/>
<accession>A0A8B6D5T3</accession>
<dbReference type="GO" id="GO:0044325">
    <property type="term" value="F:transmembrane transporter binding"/>
    <property type="evidence" value="ECO:0007669"/>
    <property type="project" value="InterPro"/>
</dbReference>
<feature type="compositionally biased region" description="Low complexity" evidence="1">
    <location>
        <begin position="491"/>
        <end position="510"/>
    </location>
</feature>
<feature type="region of interest" description="Disordered" evidence="1">
    <location>
        <begin position="386"/>
        <end position="541"/>
    </location>
</feature>
<feature type="compositionally biased region" description="Polar residues" evidence="1">
    <location>
        <begin position="456"/>
        <end position="472"/>
    </location>
</feature>
<keyword evidence="2" id="KW-1133">Transmembrane helix</keyword>
<name>A0A8B6D5T3_MYTGA</name>
<evidence type="ECO:0000313" key="4">
    <source>
        <dbReference type="Proteomes" id="UP000596742"/>
    </source>
</evidence>
<evidence type="ECO:0000256" key="1">
    <source>
        <dbReference type="SAM" id="MobiDB-lite"/>
    </source>
</evidence>
<dbReference type="InterPro" id="IPR037658">
    <property type="entry name" value="CBARP"/>
</dbReference>
<feature type="region of interest" description="Disordered" evidence="1">
    <location>
        <begin position="720"/>
        <end position="760"/>
    </location>
</feature>
<dbReference type="EMBL" id="UYJE01002842">
    <property type="protein sequence ID" value="VDI14233.1"/>
    <property type="molecule type" value="Genomic_DNA"/>
</dbReference>
<feature type="compositionally biased region" description="Acidic residues" evidence="1">
    <location>
        <begin position="742"/>
        <end position="754"/>
    </location>
</feature>
<feature type="region of interest" description="Disordered" evidence="1">
    <location>
        <begin position="562"/>
        <end position="629"/>
    </location>
</feature>
<evidence type="ECO:0000256" key="2">
    <source>
        <dbReference type="SAM" id="Phobius"/>
    </source>
</evidence>
<organism evidence="3 4">
    <name type="scientific">Mytilus galloprovincialis</name>
    <name type="common">Mediterranean mussel</name>
    <dbReference type="NCBI Taxonomy" id="29158"/>
    <lineage>
        <taxon>Eukaryota</taxon>
        <taxon>Metazoa</taxon>
        <taxon>Spiralia</taxon>
        <taxon>Lophotrochozoa</taxon>
        <taxon>Mollusca</taxon>
        <taxon>Bivalvia</taxon>
        <taxon>Autobranchia</taxon>
        <taxon>Pteriomorphia</taxon>
        <taxon>Mytilida</taxon>
        <taxon>Mytiloidea</taxon>
        <taxon>Mytilidae</taxon>
        <taxon>Mytilinae</taxon>
        <taxon>Mytilus</taxon>
    </lineage>
</organism>
<dbReference type="PANTHER" id="PTHR28597:SF1">
    <property type="entry name" value="VOLTAGE-DEPENDENT CALCIUM CHANNEL BETA SUBUNIT-ASSOCIATED REGULATORY PROTEIN"/>
    <property type="match status" value="1"/>
</dbReference>
<gene>
    <name evidence="3" type="ORF">MGAL_10B004644</name>
</gene>
<keyword evidence="4" id="KW-1185">Reference proteome</keyword>
<feature type="transmembrane region" description="Helical" evidence="2">
    <location>
        <begin position="24"/>
        <end position="51"/>
    </location>
</feature>
<protein>
    <submittedName>
        <fullName evidence="3">Uncharacterized protein</fullName>
    </submittedName>
</protein>
<dbReference type="OrthoDB" id="6247020at2759"/>
<feature type="compositionally biased region" description="Basic and acidic residues" evidence="1">
    <location>
        <begin position="405"/>
        <end position="414"/>
    </location>
</feature>
<evidence type="ECO:0000313" key="3">
    <source>
        <dbReference type="EMBL" id="VDI14233.1"/>
    </source>
</evidence>
<dbReference type="Proteomes" id="UP000596742">
    <property type="component" value="Unassembled WGS sequence"/>
</dbReference>
<feature type="compositionally biased region" description="Low complexity" evidence="1">
    <location>
        <begin position="721"/>
        <end position="737"/>
    </location>
</feature>
<sequence>MQQSTLVPGQSRYTSVKGQVATEITIGILVAGVLGGLIIVIAVILFCKYCVKKNKDFRRQDSYSSRRLSDRDRRFKPLQRYETINSDVFSEPSTGSMDGVPISPRIHHELERYSEINEADETTQLKSDFDKVSYKEIKPSIETTNVQTAEEEPEIKIGRYTEGDFHHLKKARIDKNVPRQYSLNVNYQTSNENQSEWKYHQIQLEESPTESENDVLHVFPRDDDSPPEDPTQKQVSVEIHRQPNLSPVKSDPNLQRHKPEKRGRSLSQVGAFNEQENWKKRTRRAKSFDHICDHDMFKITEFKGPFYNTDFDVISELSSSESSKVRYNDTGSIEQLNEDQLERLEIDKFDIDICHLSESDDTDTLNGSRKYRELWNLRATFEEEEECSDTIRMEDMTSPDQSPECEVKDSDFESHSGSPKRQKIEQCESENGCEKLQPPNCENKQKQSYKEILSNRLKQSEQSGSRDNSFDSIETCETDENVSDLSRNEPTTSFDSTTDNTDSTNETQSSRLLQMKADSGYKSLEIQHPPPPNGAVKRNHSAGEVEPYYIYDDAFRRFSLSSQEAGPSGEQYSSRGTFFDRRNGKTASKKRREYSRDRQIVQIYESINEPEFDSKSDQPSGDSFEENKMPNKKSVFSRFFKSYRENKDCPLSSNRDFSIDEKTNSIFQEFLRYDPQLEPKCAYASYLRRSSRFNKHRLHRKHTDSMFIDDRRRDRLAPDMRSASLGSDSSASSARRLSPQDSIEEEEEEREEEERWLNQFPRDIESRQSFSVHEIPIIKLPEEEKTTTEA</sequence>
<feature type="compositionally biased region" description="Polar residues" evidence="1">
    <location>
        <begin position="562"/>
        <end position="576"/>
    </location>
</feature>
<dbReference type="GO" id="GO:0045955">
    <property type="term" value="P:negative regulation of calcium ion-dependent exocytosis"/>
    <property type="evidence" value="ECO:0007669"/>
    <property type="project" value="TreeGrafter"/>
</dbReference>
<keyword evidence="2" id="KW-0472">Membrane</keyword>
<proteinExistence type="predicted"/>
<keyword evidence="2" id="KW-0812">Transmembrane</keyword>
<feature type="region of interest" description="Disordered" evidence="1">
    <location>
        <begin position="204"/>
        <end position="271"/>
    </location>
</feature>
<dbReference type="GO" id="GO:0030141">
    <property type="term" value="C:secretory granule"/>
    <property type="evidence" value="ECO:0007669"/>
    <property type="project" value="TreeGrafter"/>
</dbReference>
<reference evidence="3" key="1">
    <citation type="submission" date="2018-11" db="EMBL/GenBank/DDBJ databases">
        <authorList>
            <person name="Alioto T."/>
            <person name="Alioto T."/>
        </authorList>
    </citation>
    <scope>NUCLEOTIDE SEQUENCE</scope>
</reference>
<dbReference type="GO" id="GO:0005886">
    <property type="term" value="C:plasma membrane"/>
    <property type="evidence" value="ECO:0007669"/>
    <property type="project" value="TreeGrafter"/>
</dbReference>
<comment type="caution">
    <text evidence="3">The sequence shown here is derived from an EMBL/GenBank/DDBJ whole genome shotgun (WGS) entry which is preliminary data.</text>
</comment>
<dbReference type="PANTHER" id="PTHR28597">
    <property type="entry name" value="VOLTAGE-DEPENDENT CALCIUM CHANNEL BETA SUBUNIT-ASSOCIATED REGULATORY PROTEIN"/>
    <property type="match status" value="1"/>
</dbReference>